<dbReference type="GO" id="GO:0016791">
    <property type="term" value="F:phosphatase activity"/>
    <property type="evidence" value="ECO:0007669"/>
    <property type="project" value="TreeGrafter"/>
</dbReference>
<evidence type="ECO:0008006" key="3">
    <source>
        <dbReference type="Google" id="ProtNLM"/>
    </source>
</evidence>
<evidence type="ECO:0000313" key="1">
    <source>
        <dbReference type="EMBL" id="RKR75422.1"/>
    </source>
</evidence>
<dbReference type="PANTHER" id="PTHR10000:SF8">
    <property type="entry name" value="HAD SUPERFAMILY HYDROLASE-LIKE, TYPE 3"/>
    <property type="match status" value="1"/>
</dbReference>
<proteinExistence type="predicted"/>
<dbReference type="SUPFAM" id="SSF56784">
    <property type="entry name" value="HAD-like"/>
    <property type="match status" value="1"/>
</dbReference>
<dbReference type="Proteomes" id="UP000280008">
    <property type="component" value="Unassembled WGS sequence"/>
</dbReference>
<dbReference type="EMBL" id="RBKS01000001">
    <property type="protein sequence ID" value="RKR75422.1"/>
    <property type="molecule type" value="Genomic_DNA"/>
</dbReference>
<protein>
    <recommendedName>
        <fullName evidence="3">HAD superfamily hydrolase (TIGR01484 family)</fullName>
    </recommendedName>
</protein>
<dbReference type="AlphaFoldDB" id="A0A495IHD6"/>
<sequence>MTRTLYVSDLDGTLLGPDARLSAFTRRTVEALIADGELFAVATARSRQSLLKRAPALRQTGPAVVYGGAFVVDLRTGRNLVEQTLAPEAVDGILAVLGRLGVPALVYSATPGGPGVAPAPGLDDTVSWVAGDESPGIRWYLDDRGADPRFRPVGHPGELPRYGTFSIVALGPLAELEPVARILRSDLGADVVVSLQEETYLEGMYWLDLAAPGATKGVGVRTLAEIYDADRIVCFGDNLNDLDMFAVADEAYAVENAHPEVLAAATGVIGSNADDGVARWLAGHARLERTA</sequence>
<organism evidence="1 2">
    <name type="scientific">Frondihabitans australicus</name>
    <dbReference type="NCBI Taxonomy" id="386892"/>
    <lineage>
        <taxon>Bacteria</taxon>
        <taxon>Bacillati</taxon>
        <taxon>Actinomycetota</taxon>
        <taxon>Actinomycetes</taxon>
        <taxon>Micrococcales</taxon>
        <taxon>Microbacteriaceae</taxon>
        <taxon>Frondihabitans</taxon>
    </lineage>
</organism>
<dbReference type="PANTHER" id="PTHR10000">
    <property type="entry name" value="PHOSPHOSERINE PHOSPHATASE"/>
    <property type="match status" value="1"/>
</dbReference>
<dbReference type="OrthoDB" id="3180855at2"/>
<dbReference type="Gene3D" id="3.30.1240.10">
    <property type="match status" value="1"/>
</dbReference>
<dbReference type="GO" id="GO:0005829">
    <property type="term" value="C:cytosol"/>
    <property type="evidence" value="ECO:0007669"/>
    <property type="project" value="TreeGrafter"/>
</dbReference>
<gene>
    <name evidence="1" type="ORF">C8E83_2570</name>
</gene>
<dbReference type="InterPro" id="IPR023214">
    <property type="entry name" value="HAD_sf"/>
</dbReference>
<dbReference type="InterPro" id="IPR036412">
    <property type="entry name" value="HAD-like_sf"/>
</dbReference>
<comment type="caution">
    <text evidence="1">The sequence shown here is derived from an EMBL/GenBank/DDBJ whole genome shotgun (WGS) entry which is preliminary data.</text>
</comment>
<dbReference type="GO" id="GO:0000287">
    <property type="term" value="F:magnesium ion binding"/>
    <property type="evidence" value="ECO:0007669"/>
    <property type="project" value="TreeGrafter"/>
</dbReference>
<dbReference type="RefSeq" id="WP_121370226.1">
    <property type="nucleotide sequence ID" value="NZ_RBKS01000001.1"/>
</dbReference>
<name>A0A495IHD6_9MICO</name>
<dbReference type="Gene3D" id="3.40.50.1000">
    <property type="entry name" value="HAD superfamily/HAD-like"/>
    <property type="match status" value="1"/>
</dbReference>
<keyword evidence="2" id="KW-1185">Reference proteome</keyword>
<accession>A0A495IHD6</accession>
<dbReference type="Pfam" id="PF08282">
    <property type="entry name" value="Hydrolase_3"/>
    <property type="match status" value="2"/>
</dbReference>
<reference evidence="1 2" key="1">
    <citation type="submission" date="2018-10" db="EMBL/GenBank/DDBJ databases">
        <title>Sequencing the genomes of 1000 actinobacteria strains.</title>
        <authorList>
            <person name="Klenk H.-P."/>
        </authorList>
    </citation>
    <scope>NUCLEOTIDE SEQUENCE [LARGE SCALE GENOMIC DNA]</scope>
    <source>
        <strain evidence="1 2">DSM 17894</strain>
    </source>
</reference>
<evidence type="ECO:0000313" key="2">
    <source>
        <dbReference type="Proteomes" id="UP000280008"/>
    </source>
</evidence>